<dbReference type="GO" id="GO:0016758">
    <property type="term" value="F:hexosyltransferase activity"/>
    <property type="evidence" value="ECO:0007669"/>
    <property type="project" value="UniProtKB-ARBA"/>
</dbReference>
<proteinExistence type="predicted"/>
<dbReference type="RefSeq" id="WP_088843296.1">
    <property type="nucleotide sequence ID" value="NZ_FYEW01000001.1"/>
</dbReference>
<dbReference type="InterPro" id="IPR001173">
    <property type="entry name" value="Glyco_trans_2-like"/>
</dbReference>
<dbReference type="OrthoDB" id="6307329at2"/>
<dbReference type="EMBL" id="FYEW01000001">
    <property type="protein sequence ID" value="SNC67730.1"/>
    <property type="molecule type" value="Genomic_DNA"/>
</dbReference>
<dbReference type="PANTHER" id="PTHR22916">
    <property type="entry name" value="GLYCOSYLTRANSFERASE"/>
    <property type="match status" value="1"/>
</dbReference>
<accession>A0A212TP94</accession>
<protein>
    <submittedName>
        <fullName evidence="2">Glycosyl transferase family 2</fullName>
    </submittedName>
</protein>
<keyword evidence="2" id="KW-0808">Transferase</keyword>
<evidence type="ECO:0000313" key="3">
    <source>
        <dbReference type="Proteomes" id="UP000198131"/>
    </source>
</evidence>
<evidence type="ECO:0000313" key="2">
    <source>
        <dbReference type="EMBL" id="SNC67730.1"/>
    </source>
</evidence>
<sequence>MQREILREEPAAAKVSVLIPAYNAAAYIEKTLDSVLAQTWPNLELIIVDDGSKDDTLAKARRYASPTVQVIAQPNAGASASRNQAFAAATGEYIQYLDADDLLHPNKIQAQMECLRQKSGVKISSSAWAMFYHEPNEQDLRPTVLWRDYTDPVEWLLDAWENGVWMQPSAWLTHRTLIAAAGPWDERISLHDDGEFFSRVLLQAHEIIFCQEAKSFYRKGISDSLSSIRSEKATLSHLAVCQAYETALLAYQDTPRTRRACANNYQRFIYEYYPHYAEARQLAAARVRALGGSTAPPPSTPMFHLLDKVVGWQMSKRLQNFVYYYRLNPASWIAHKSK</sequence>
<dbReference type="AlphaFoldDB" id="A0A212TP94"/>
<dbReference type="Pfam" id="PF00535">
    <property type="entry name" value="Glycos_transf_2"/>
    <property type="match status" value="1"/>
</dbReference>
<reference evidence="3" key="1">
    <citation type="submission" date="2017-06" db="EMBL/GenBank/DDBJ databases">
        <authorList>
            <person name="Varghese N."/>
            <person name="Submissions S."/>
        </authorList>
    </citation>
    <scope>NUCLEOTIDE SEQUENCE [LARGE SCALE GENOMIC DNA]</scope>
    <source>
        <strain evidence="3">DSM 11116</strain>
    </source>
</reference>
<organism evidence="2 3">
    <name type="scientific">Hymenobacter gelipurpurascens</name>
    <dbReference type="NCBI Taxonomy" id="89968"/>
    <lineage>
        <taxon>Bacteria</taxon>
        <taxon>Pseudomonadati</taxon>
        <taxon>Bacteroidota</taxon>
        <taxon>Cytophagia</taxon>
        <taxon>Cytophagales</taxon>
        <taxon>Hymenobacteraceae</taxon>
        <taxon>Hymenobacter</taxon>
    </lineage>
</organism>
<dbReference type="Gene3D" id="3.90.550.10">
    <property type="entry name" value="Spore Coat Polysaccharide Biosynthesis Protein SpsA, Chain A"/>
    <property type="match status" value="1"/>
</dbReference>
<name>A0A212TP94_9BACT</name>
<gene>
    <name evidence="2" type="ORF">SAMN06265337_2050</name>
</gene>
<feature type="domain" description="Glycosyltransferase 2-like" evidence="1">
    <location>
        <begin position="16"/>
        <end position="117"/>
    </location>
</feature>
<dbReference type="Proteomes" id="UP000198131">
    <property type="component" value="Unassembled WGS sequence"/>
</dbReference>
<evidence type="ECO:0000259" key="1">
    <source>
        <dbReference type="Pfam" id="PF00535"/>
    </source>
</evidence>
<keyword evidence="3" id="KW-1185">Reference proteome</keyword>
<dbReference type="SUPFAM" id="SSF53448">
    <property type="entry name" value="Nucleotide-diphospho-sugar transferases"/>
    <property type="match status" value="1"/>
</dbReference>
<dbReference type="InterPro" id="IPR029044">
    <property type="entry name" value="Nucleotide-diphossugar_trans"/>
</dbReference>
<dbReference type="CDD" id="cd00761">
    <property type="entry name" value="Glyco_tranf_GTA_type"/>
    <property type="match status" value="1"/>
</dbReference>